<dbReference type="InterPro" id="IPR044202">
    <property type="entry name" value="LETM1/MDM38-like"/>
</dbReference>
<dbReference type="PANTHER" id="PTHR14009:SF1">
    <property type="entry name" value="MITOCHONDRIAL PROTON_CALCIUM EXCHANGER PROTEIN"/>
    <property type="match status" value="1"/>
</dbReference>
<dbReference type="EMBL" id="JAQQAF010000004">
    <property type="protein sequence ID" value="KAJ8492928.1"/>
    <property type="molecule type" value="Genomic_DNA"/>
</dbReference>
<dbReference type="PANTHER" id="PTHR14009">
    <property type="entry name" value="LEUCINE ZIPPER-EF-HAND CONTAINING TRANSMEMBRANE PROTEIN"/>
    <property type="match status" value="1"/>
</dbReference>
<keyword evidence="2" id="KW-1185">Reference proteome</keyword>
<organism evidence="1 2">
    <name type="scientific">Ensete ventricosum</name>
    <name type="common">Abyssinian banana</name>
    <name type="synonym">Musa ensete</name>
    <dbReference type="NCBI Taxonomy" id="4639"/>
    <lineage>
        <taxon>Eukaryota</taxon>
        <taxon>Viridiplantae</taxon>
        <taxon>Streptophyta</taxon>
        <taxon>Embryophyta</taxon>
        <taxon>Tracheophyta</taxon>
        <taxon>Spermatophyta</taxon>
        <taxon>Magnoliopsida</taxon>
        <taxon>Liliopsida</taxon>
        <taxon>Zingiberales</taxon>
        <taxon>Musaceae</taxon>
        <taxon>Ensete</taxon>
    </lineage>
</organism>
<accession>A0AAV8RA51</accession>
<evidence type="ECO:0000313" key="1">
    <source>
        <dbReference type="EMBL" id="KAJ8492928.1"/>
    </source>
</evidence>
<protein>
    <recommendedName>
        <fullName evidence="3">Letm1 RBD domain-containing protein</fullName>
    </recommendedName>
</protein>
<reference evidence="1 2" key="1">
    <citation type="submission" date="2022-12" db="EMBL/GenBank/DDBJ databases">
        <title>Chromosome-scale assembly of the Ensete ventricosum genome.</title>
        <authorList>
            <person name="Dussert Y."/>
            <person name="Stocks J."/>
            <person name="Wendawek A."/>
            <person name="Woldeyes F."/>
            <person name="Nichols R.A."/>
            <person name="Borrell J.S."/>
        </authorList>
    </citation>
    <scope>NUCLEOTIDE SEQUENCE [LARGE SCALE GENOMIC DNA]</scope>
    <source>
        <strain evidence="2">cv. Maze</strain>
        <tissue evidence="1">Seeds</tissue>
    </source>
</reference>
<evidence type="ECO:0008006" key="3">
    <source>
        <dbReference type="Google" id="ProtNLM"/>
    </source>
</evidence>
<dbReference type="GO" id="GO:0030003">
    <property type="term" value="P:intracellular monoatomic cation homeostasis"/>
    <property type="evidence" value="ECO:0007669"/>
    <property type="project" value="TreeGrafter"/>
</dbReference>
<comment type="caution">
    <text evidence="1">The sequence shown here is derived from an EMBL/GenBank/DDBJ whole genome shotgun (WGS) entry which is preliminary data.</text>
</comment>
<evidence type="ECO:0000313" key="2">
    <source>
        <dbReference type="Proteomes" id="UP001222027"/>
    </source>
</evidence>
<name>A0AAV8RA51_ENSVE</name>
<gene>
    <name evidence="1" type="ORF">OPV22_014649</name>
</gene>
<dbReference type="AlphaFoldDB" id="A0AAV8RA51"/>
<dbReference type="GO" id="GO:0005743">
    <property type="term" value="C:mitochondrial inner membrane"/>
    <property type="evidence" value="ECO:0007669"/>
    <property type="project" value="InterPro"/>
</dbReference>
<proteinExistence type="predicted"/>
<dbReference type="Proteomes" id="UP001222027">
    <property type="component" value="Unassembled WGS sequence"/>
</dbReference>
<sequence>MSRLACQAIVRRKRYLLDHLSRPLRPCSSFWRFGHGGYTHDTHTRIPHQVSEWSPGEAESSGRRWDALIRAKEDLTGVYDKEFFQHPSGGIPISGFGCGKQEFVLPFAFRGLAQPLASLSRVDWAIKLRHWKDEFVSTMQHYWLGFKLLLADVRISSRLLLKLVAGKILLRRERLQLMRTIADIFRLVPFVDIVKEMTKEGQTSQSGEIKQTAEALDEFLNKVRTGVPVFNGEILSFAKLFNDERLSTISAGLGSSTCANTWGFHCLELIIT</sequence>